<dbReference type="Proteomes" id="UP001214638">
    <property type="component" value="Unassembled WGS sequence"/>
</dbReference>
<name>A0AAD9UR03_9APIC</name>
<comment type="caution">
    <text evidence="1">The sequence shown here is derived from an EMBL/GenBank/DDBJ whole genome shotgun (WGS) entry which is preliminary data.</text>
</comment>
<dbReference type="AlphaFoldDB" id="A0AAD9UR03"/>
<evidence type="ECO:0000313" key="2">
    <source>
        <dbReference type="Proteomes" id="UP001214638"/>
    </source>
</evidence>
<accession>A0AAD9UR03</accession>
<dbReference type="RefSeq" id="XP_067805304.1">
    <property type="nucleotide sequence ID" value="XM_067946513.1"/>
</dbReference>
<sequence length="210" mass="24179">MHFSAVLRTYTTTRPPKAQIAQLPARPPGRRPIGYRGNLQHGKPLYDIVYPTVKVPAALVPRFPLDWRNAGRFILTAAMAKIENCRLLRHSQSLAYQRQSHCGPKCAHICSKDPYRCLCAWRMTPQWEHINNVDNILMSYKGPIPTNKPLFTVPYPIAKKNTQKSNKLHDFKIIKETFKYPVFNSRQDYIDLSNSNGPTWTESDAKIFKL</sequence>
<dbReference type="GeneID" id="94335775"/>
<organism evidence="1 2">
    <name type="scientific">Babesia duncani</name>
    <dbReference type="NCBI Taxonomy" id="323732"/>
    <lineage>
        <taxon>Eukaryota</taxon>
        <taxon>Sar</taxon>
        <taxon>Alveolata</taxon>
        <taxon>Apicomplexa</taxon>
        <taxon>Aconoidasida</taxon>
        <taxon>Piroplasmida</taxon>
        <taxon>Babesiidae</taxon>
        <taxon>Babesia</taxon>
    </lineage>
</organism>
<evidence type="ECO:0000313" key="1">
    <source>
        <dbReference type="EMBL" id="KAK2198462.1"/>
    </source>
</evidence>
<reference evidence="1" key="1">
    <citation type="journal article" date="2023" name="Nat. Microbiol.">
        <title>Babesia duncani multi-omics identifies virulence factors and drug targets.</title>
        <authorList>
            <person name="Singh P."/>
            <person name="Lonardi S."/>
            <person name="Liang Q."/>
            <person name="Vydyam P."/>
            <person name="Khabirova E."/>
            <person name="Fang T."/>
            <person name="Gihaz S."/>
            <person name="Thekkiniath J."/>
            <person name="Munshi M."/>
            <person name="Abel S."/>
            <person name="Ciampossin L."/>
            <person name="Batugedara G."/>
            <person name="Gupta M."/>
            <person name="Lu X.M."/>
            <person name="Lenz T."/>
            <person name="Chakravarty S."/>
            <person name="Cornillot E."/>
            <person name="Hu Y."/>
            <person name="Ma W."/>
            <person name="Gonzalez L.M."/>
            <person name="Sanchez S."/>
            <person name="Estrada K."/>
            <person name="Sanchez-Flores A."/>
            <person name="Montero E."/>
            <person name="Harb O.S."/>
            <person name="Le Roch K.G."/>
            <person name="Mamoun C.B."/>
        </authorList>
    </citation>
    <scope>NUCLEOTIDE SEQUENCE</scope>
    <source>
        <strain evidence="1">WA1</strain>
    </source>
</reference>
<gene>
    <name evidence="1" type="ORF">BdWA1_001477</name>
</gene>
<dbReference type="EMBL" id="JALLKP010000001">
    <property type="protein sequence ID" value="KAK2198462.1"/>
    <property type="molecule type" value="Genomic_DNA"/>
</dbReference>
<proteinExistence type="predicted"/>
<dbReference type="KEGG" id="bdw:94335775"/>
<protein>
    <submittedName>
        <fullName evidence="1">Uncharacterized protein</fullName>
    </submittedName>
</protein>
<keyword evidence="2" id="KW-1185">Reference proteome</keyword>